<gene>
    <name evidence="2" type="ORF">GCM10010126_57450</name>
</gene>
<reference evidence="2" key="2">
    <citation type="submission" date="2022-09" db="EMBL/GenBank/DDBJ databases">
        <authorList>
            <person name="Sun Q."/>
            <person name="Ohkuma M."/>
        </authorList>
    </citation>
    <scope>NUCLEOTIDE SEQUENCE</scope>
    <source>
        <strain evidence="2">JCM 3093</strain>
    </source>
</reference>
<protein>
    <submittedName>
        <fullName evidence="2">Uncharacterized protein</fullName>
    </submittedName>
</protein>
<sequence>MVWFRVDDGMHGHPKVVMLSLDALGLWTRAGSWASFYLTDGFVPEEIVREFAKRKWKCLSDELVTRKLWLRVDNGFVFHDFGDYNPLAKDVLAEREAAQKRMRELRARRRSRELPPAEMPDESAETGNNVRPNISGTFAERSGDVRNPVPSRPDPTQSKSSSHSTTSPYRAGRGRTDDRDHQGDDDLAGLVTRLLTPHTRTPITADHADRVVRDILTRGRNVKYRARYIERALEADPTRYLPTPGPGAAPGRDRCPRHPYQAASACTSCAGDRKARPDA</sequence>
<dbReference type="Proteomes" id="UP000627984">
    <property type="component" value="Unassembled WGS sequence"/>
</dbReference>
<feature type="compositionally biased region" description="Polar residues" evidence="1">
    <location>
        <begin position="125"/>
        <end position="136"/>
    </location>
</feature>
<feature type="region of interest" description="Disordered" evidence="1">
    <location>
        <begin position="103"/>
        <end position="185"/>
    </location>
</feature>
<accession>A0AA37BMC6</accession>
<evidence type="ECO:0000256" key="1">
    <source>
        <dbReference type="SAM" id="MobiDB-lite"/>
    </source>
</evidence>
<dbReference type="RefSeq" id="WP_191897543.1">
    <property type="nucleotide sequence ID" value="NZ_BMQD01000023.1"/>
</dbReference>
<evidence type="ECO:0000313" key="3">
    <source>
        <dbReference type="Proteomes" id="UP000627984"/>
    </source>
</evidence>
<proteinExistence type="predicted"/>
<evidence type="ECO:0000313" key="2">
    <source>
        <dbReference type="EMBL" id="GGK90486.1"/>
    </source>
</evidence>
<organism evidence="2 3">
    <name type="scientific">Planomonospora parontospora</name>
    <dbReference type="NCBI Taxonomy" id="58119"/>
    <lineage>
        <taxon>Bacteria</taxon>
        <taxon>Bacillati</taxon>
        <taxon>Actinomycetota</taxon>
        <taxon>Actinomycetes</taxon>
        <taxon>Streptosporangiales</taxon>
        <taxon>Streptosporangiaceae</taxon>
        <taxon>Planomonospora</taxon>
    </lineage>
</organism>
<dbReference type="EMBL" id="BMQD01000023">
    <property type="protein sequence ID" value="GGK90486.1"/>
    <property type="molecule type" value="Genomic_DNA"/>
</dbReference>
<name>A0AA37BMC6_9ACTN</name>
<feature type="compositionally biased region" description="Low complexity" evidence="1">
    <location>
        <begin position="156"/>
        <end position="167"/>
    </location>
</feature>
<reference evidence="2" key="1">
    <citation type="journal article" date="2014" name="Int. J. Syst. Evol. Microbiol.">
        <title>Complete genome sequence of Corynebacterium casei LMG S-19264T (=DSM 44701T), isolated from a smear-ripened cheese.</title>
        <authorList>
            <consortium name="US DOE Joint Genome Institute (JGI-PGF)"/>
            <person name="Walter F."/>
            <person name="Albersmeier A."/>
            <person name="Kalinowski J."/>
            <person name="Ruckert C."/>
        </authorList>
    </citation>
    <scope>NUCLEOTIDE SEQUENCE</scope>
    <source>
        <strain evidence="2">JCM 3093</strain>
    </source>
</reference>
<feature type="region of interest" description="Disordered" evidence="1">
    <location>
        <begin position="240"/>
        <end position="259"/>
    </location>
</feature>
<comment type="caution">
    <text evidence="2">The sequence shown here is derived from an EMBL/GenBank/DDBJ whole genome shotgun (WGS) entry which is preliminary data.</text>
</comment>
<feature type="compositionally biased region" description="Basic and acidic residues" evidence="1">
    <location>
        <begin position="174"/>
        <end position="184"/>
    </location>
</feature>
<dbReference type="AlphaFoldDB" id="A0AA37BMC6"/>